<dbReference type="AlphaFoldDB" id="A0AAU7WA79"/>
<protein>
    <submittedName>
        <fullName evidence="3">NADP-dependent oxidoreductase</fullName>
        <ecNumber evidence="3">1.-.-.-</ecNumber>
    </submittedName>
</protein>
<evidence type="ECO:0000313" key="3">
    <source>
        <dbReference type="EMBL" id="XBX83383.1"/>
    </source>
</evidence>
<dbReference type="InterPro" id="IPR020843">
    <property type="entry name" value="ER"/>
</dbReference>
<dbReference type="RefSeq" id="WP_350349386.1">
    <property type="nucleotide sequence ID" value="NZ_CP158374.1"/>
</dbReference>
<dbReference type="EC" id="1.-.-.-" evidence="3"/>
<dbReference type="Gene3D" id="3.90.180.10">
    <property type="entry name" value="Medium-chain alcohol dehydrogenases, catalytic domain"/>
    <property type="match status" value="1"/>
</dbReference>
<dbReference type="Pfam" id="PF08240">
    <property type="entry name" value="ADH_N"/>
    <property type="match status" value="1"/>
</dbReference>
<dbReference type="CDD" id="cd05289">
    <property type="entry name" value="MDR_like_2"/>
    <property type="match status" value="1"/>
</dbReference>
<sequence length="360" mass="37676">MSHAVRYSRHGGPEVLEVAEVPTPDPGEGEVLVEVFAAGLSPVDSAVRRGAHPDRWPVDLPALVGREFAGVVAATGPGVSRFSRGDEVMGFTDDGAQATHVVAREHEIVPKPAGVGWEVAGSLHIAGTTAWTAVEGLGLGPDDTVVVTAAAGGVGCLAVQFARLRGATVIGTSADARFDFLRQFGAIPLAYGPGLAERARLAAGGRPITAFLDFLGGEAAAAVELGVPGPRILTTLDWDAVAEHGAILVEPGDAIALARVAQQVAARRVRLPIADIFSLDDVVDAYRALDRRDAPGKIVLGVRIVGYPGQRIREPAIKEQDVTLGVPTPHEHLQVEEAVPPALADGSVRRRRRETRGSRP</sequence>
<dbReference type="InterPro" id="IPR052585">
    <property type="entry name" value="Lipid_raft_assoc_Zn_ADH"/>
</dbReference>
<dbReference type="Gene3D" id="3.40.50.720">
    <property type="entry name" value="NAD(P)-binding Rossmann-like Domain"/>
    <property type="match status" value="1"/>
</dbReference>
<proteinExistence type="predicted"/>
<dbReference type="EMBL" id="CP158374">
    <property type="protein sequence ID" value="XBX83383.1"/>
    <property type="molecule type" value="Genomic_DNA"/>
</dbReference>
<keyword evidence="3" id="KW-0560">Oxidoreductase</keyword>
<dbReference type="Pfam" id="PF13602">
    <property type="entry name" value="ADH_zinc_N_2"/>
    <property type="match status" value="1"/>
</dbReference>
<organism evidence="3">
    <name type="scientific">Agromyces sp. G08B096</name>
    <dbReference type="NCBI Taxonomy" id="3156399"/>
    <lineage>
        <taxon>Bacteria</taxon>
        <taxon>Bacillati</taxon>
        <taxon>Actinomycetota</taxon>
        <taxon>Actinomycetes</taxon>
        <taxon>Micrococcales</taxon>
        <taxon>Microbacteriaceae</taxon>
        <taxon>Agromyces</taxon>
    </lineage>
</organism>
<dbReference type="SMART" id="SM00829">
    <property type="entry name" value="PKS_ER"/>
    <property type="match status" value="1"/>
</dbReference>
<dbReference type="GO" id="GO:0016491">
    <property type="term" value="F:oxidoreductase activity"/>
    <property type="evidence" value="ECO:0007669"/>
    <property type="project" value="UniProtKB-KW"/>
</dbReference>
<dbReference type="SUPFAM" id="SSF51735">
    <property type="entry name" value="NAD(P)-binding Rossmann-fold domains"/>
    <property type="match status" value="1"/>
</dbReference>
<feature type="domain" description="Enoyl reductase (ER)" evidence="2">
    <location>
        <begin position="11"/>
        <end position="300"/>
    </location>
</feature>
<dbReference type="InterPro" id="IPR013154">
    <property type="entry name" value="ADH-like_N"/>
</dbReference>
<dbReference type="InterPro" id="IPR011032">
    <property type="entry name" value="GroES-like_sf"/>
</dbReference>
<name>A0AAU7WA79_9MICO</name>
<dbReference type="PANTHER" id="PTHR43482">
    <property type="entry name" value="PROTEIN AST1-RELATED"/>
    <property type="match status" value="1"/>
</dbReference>
<reference evidence="3" key="1">
    <citation type="submission" date="2024-05" db="EMBL/GenBank/DDBJ databases">
        <authorList>
            <person name="Yu L."/>
        </authorList>
    </citation>
    <scope>NUCLEOTIDE SEQUENCE</scope>
    <source>
        <strain evidence="3">G08B096</strain>
    </source>
</reference>
<accession>A0AAU7WA79</accession>
<dbReference type="PANTHER" id="PTHR43482:SF1">
    <property type="entry name" value="PROTEIN AST1-RELATED"/>
    <property type="match status" value="1"/>
</dbReference>
<gene>
    <name evidence="3" type="ORF">ABIQ69_05565</name>
</gene>
<evidence type="ECO:0000259" key="2">
    <source>
        <dbReference type="SMART" id="SM00829"/>
    </source>
</evidence>
<dbReference type="InterPro" id="IPR036291">
    <property type="entry name" value="NAD(P)-bd_dom_sf"/>
</dbReference>
<feature type="region of interest" description="Disordered" evidence="1">
    <location>
        <begin position="337"/>
        <end position="360"/>
    </location>
</feature>
<dbReference type="SUPFAM" id="SSF50129">
    <property type="entry name" value="GroES-like"/>
    <property type="match status" value="1"/>
</dbReference>
<evidence type="ECO:0000256" key="1">
    <source>
        <dbReference type="SAM" id="MobiDB-lite"/>
    </source>
</evidence>